<dbReference type="EMBL" id="JACIJG010000012">
    <property type="protein sequence ID" value="MBB5703308.1"/>
    <property type="molecule type" value="Genomic_DNA"/>
</dbReference>
<organism evidence="1 2">
    <name type="scientific">Brucella daejeonensis</name>
    <dbReference type="NCBI Taxonomy" id="659015"/>
    <lineage>
        <taxon>Bacteria</taxon>
        <taxon>Pseudomonadati</taxon>
        <taxon>Pseudomonadota</taxon>
        <taxon>Alphaproteobacteria</taxon>
        <taxon>Hyphomicrobiales</taxon>
        <taxon>Brucellaceae</taxon>
        <taxon>Brucella/Ochrobactrum group</taxon>
        <taxon>Brucella</taxon>
    </lineage>
</organism>
<accession>A0A7W9AZ64</accession>
<protein>
    <submittedName>
        <fullName evidence="1">Uncharacterized protein</fullName>
    </submittedName>
</protein>
<keyword evidence="2" id="KW-1185">Reference proteome</keyword>
<name>A0A7W9AZ64_9HYPH</name>
<comment type="caution">
    <text evidence="1">The sequence shown here is derived from an EMBL/GenBank/DDBJ whole genome shotgun (WGS) entry which is preliminary data.</text>
</comment>
<gene>
    <name evidence="1" type="ORF">FHS76_003208</name>
</gene>
<evidence type="ECO:0000313" key="2">
    <source>
        <dbReference type="Proteomes" id="UP000555546"/>
    </source>
</evidence>
<dbReference type="RefSeq" id="WP_183654693.1">
    <property type="nucleotide sequence ID" value="NZ_JACIJG010000012.1"/>
</dbReference>
<dbReference type="Proteomes" id="UP000555546">
    <property type="component" value="Unassembled WGS sequence"/>
</dbReference>
<proteinExistence type="predicted"/>
<sequence length="71" mass="8252">MRNTDSACIAAPSVPAARPGPSAFFRRLFARRKARIVITEYSPEYLLRDIGLREGRRPHYSREGHKLPEWR</sequence>
<evidence type="ECO:0000313" key="1">
    <source>
        <dbReference type="EMBL" id="MBB5703308.1"/>
    </source>
</evidence>
<dbReference type="AlphaFoldDB" id="A0A7W9AZ64"/>
<reference evidence="1 2" key="1">
    <citation type="submission" date="2020-08" db="EMBL/GenBank/DDBJ databases">
        <title>Genomic Encyclopedia of Type Strains, Phase IV (KMG-IV): sequencing the most valuable type-strain genomes for metagenomic binning, comparative biology and taxonomic classification.</title>
        <authorList>
            <person name="Goeker M."/>
        </authorList>
    </citation>
    <scope>NUCLEOTIDE SEQUENCE [LARGE SCALE GENOMIC DNA]</scope>
    <source>
        <strain evidence="1 2">DSM 26944</strain>
    </source>
</reference>